<comment type="caution">
    <text evidence="1">The sequence shown here is derived from an EMBL/GenBank/DDBJ whole genome shotgun (WGS) entry which is preliminary data.</text>
</comment>
<sequence length="104" mass="12090">MRFYHTTTFDRVESILEKGLLPNSRPTWFDIPSPYVMLSILPWRDLNGQQSVVLEVDLDVSVPVGKQIKNELRDSSEGLRWPYPILPSQIKELAINKTDNRHNQ</sequence>
<reference evidence="1" key="1">
    <citation type="journal article" date="2015" name="Nature">
        <title>Complex archaea that bridge the gap between prokaryotes and eukaryotes.</title>
        <authorList>
            <person name="Spang A."/>
            <person name="Saw J.H."/>
            <person name="Jorgensen S.L."/>
            <person name="Zaremba-Niedzwiedzka K."/>
            <person name="Martijn J."/>
            <person name="Lind A.E."/>
            <person name="van Eijk R."/>
            <person name="Schleper C."/>
            <person name="Guy L."/>
            <person name="Ettema T.J."/>
        </authorList>
    </citation>
    <scope>NUCLEOTIDE SEQUENCE</scope>
</reference>
<gene>
    <name evidence="1" type="ORF">LCGC14_1042410</name>
</gene>
<proteinExistence type="predicted"/>
<evidence type="ECO:0000313" key="1">
    <source>
        <dbReference type="EMBL" id="KKN09870.1"/>
    </source>
</evidence>
<accession>A0A0F9MRC7</accession>
<protein>
    <submittedName>
        <fullName evidence="1">Uncharacterized protein</fullName>
    </submittedName>
</protein>
<name>A0A0F9MRC7_9ZZZZ</name>
<organism evidence="1">
    <name type="scientific">marine sediment metagenome</name>
    <dbReference type="NCBI Taxonomy" id="412755"/>
    <lineage>
        <taxon>unclassified sequences</taxon>
        <taxon>metagenomes</taxon>
        <taxon>ecological metagenomes</taxon>
    </lineage>
</organism>
<dbReference type="AlphaFoldDB" id="A0A0F9MRC7"/>
<dbReference type="EMBL" id="LAZR01004300">
    <property type="protein sequence ID" value="KKN09870.1"/>
    <property type="molecule type" value="Genomic_DNA"/>
</dbReference>